<dbReference type="NCBIfam" id="TIGR01489">
    <property type="entry name" value="DKMTPPase-SF"/>
    <property type="match status" value="1"/>
</dbReference>
<dbReference type="PANTHER" id="PTHR20889">
    <property type="entry name" value="PHOSPHATASE, ORPHAN 1, 2"/>
    <property type="match status" value="1"/>
</dbReference>
<evidence type="ECO:0000256" key="2">
    <source>
        <dbReference type="ARBA" id="ARBA00008541"/>
    </source>
</evidence>
<dbReference type="InterPro" id="IPR016965">
    <property type="entry name" value="Pase_PHOSPHO-typ"/>
</dbReference>
<dbReference type="InterPro" id="IPR036412">
    <property type="entry name" value="HAD-like_sf"/>
</dbReference>
<dbReference type="Gene3D" id="3.40.50.1000">
    <property type="entry name" value="HAD superfamily/HAD-like"/>
    <property type="match status" value="1"/>
</dbReference>
<evidence type="ECO:0000256" key="5">
    <source>
        <dbReference type="ARBA" id="ARBA00022842"/>
    </source>
</evidence>
<evidence type="ECO:0008006" key="8">
    <source>
        <dbReference type="Google" id="ProtNLM"/>
    </source>
</evidence>
<accession>A0ABQ9HXP7</accession>
<dbReference type="Pfam" id="PF06888">
    <property type="entry name" value="Put_Phosphatase"/>
    <property type="match status" value="1"/>
</dbReference>
<dbReference type="Proteomes" id="UP001159363">
    <property type="component" value="Chromosome 3"/>
</dbReference>
<proteinExistence type="inferred from homology"/>
<reference evidence="6 7" key="1">
    <citation type="submission" date="2023-02" db="EMBL/GenBank/DDBJ databases">
        <title>LHISI_Scaffold_Assembly.</title>
        <authorList>
            <person name="Stuart O.P."/>
            <person name="Cleave R."/>
            <person name="Magrath M.J.L."/>
            <person name="Mikheyev A.S."/>
        </authorList>
    </citation>
    <scope>NUCLEOTIDE SEQUENCE [LARGE SCALE GENOMIC DNA]</scope>
    <source>
        <strain evidence="6">Daus_M_001</strain>
        <tissue evidence="6">Leg muscle</tissue>
    </source>
</reference>
<dbReference type="InterPro" id="IPR006384">
    <property type="entry name" value="HAD_hydro_PyrdxlP_Pase-like"/>
</dbReference>
<evidence type="ECO:0000313" key="7">
    <source>
        <dbReference type="Proteomes" id="UP001159363"/>
    </source>
</evidence>
<keyword evidence="3" id="KW-0479">Metal-binding</keyword>
<sequence length="238" mass="27515">MQKPFLFAFDFDHTVVDDNTDTVARSLVPRDKIPKHVEDLYAVDGWTQYMSEVFKILHANNITPTQMKNIIRNIPVVSHLDDLLRYLHENNCEVVIISDSNSVFIDEWLCANSLDSVVNQVFTNPAYFSEDGLLHISMYHEQNWCKLSSKNLCKGHILGTYIEQRRVDGMLFHQVSYVGDGKNDLCPSLKLSKNDFVFPRYGFALHKVIEMQENSMEASVHPWKDGRDIMKFISQVLK</sequence>
<dbReference type="PANTHER" id="PTHR20889:SF12">
    <property type="entry name" value="LP01149P"/>
    <property type="match status" value="1"/>
</dbReference>
<dbReference type="PIRSF" id="PIRSF031051">
    <property type="entry name" value="PyrdxlP_Pase_PHOSPHO2"/>
    <property type="match status" value="1"/>
</dbReference>
<dbReference type="EMBL" id="JARBHB010000003">
    <property type="protein sequence ID" value="KAJ8889151.1"/>
    <property type="molecule type" value="Genomic_DNA"/>
</dbReference>
<keyword evidence="7" id="KW-1185">Reference proteome</keyword>
<evidence type="ECO:0000313" key="6">
    <source>
        <dbReference type="EMBL" id="KAJ8889151.1"/>
    </source>
</evidence>
<evidence type="ECO:0000256" key="3">
    <source>
        <dbReference type="ARBA" id="ARBA00022723"/>
    </source>
</evidence>
<comment type="similarity">
    <text evidence="2">Belongs to the HAD-like hydrolase superfamily. PHOSPHO family.</text>
</comment>
<dbReference type="NCBIfam" id="TIGR01488">
    <property type="entry name" value="HAD-SF-IB"/>
    <property type="match status" value="1"/>
</dbReference>
<keyword evidence="5" id="KW-0460">Magnesium</keyword>
<gene>
    <name evidence="6" type="ORF">PR048_008645</name>
</gene>
<evidence type="ECO:0000256" key="1">
    <source>
        <dbReference type="ARBA" id="ARBA00001946"/>
    </source>
</evidence>
<protein>
    <recommendedName>
        <fullName evidence="8">Pyridoxal phosphate phosphatase PHOSPHO2</fullName>
    </recommendedName>
</protein>
<keyword evidence="4" id="KW-0378">Hydrolase</keyword>
<comment type="cofactor">
    <cofactor evidence="1">
        <name>Mg(2+)</name>
        <dbReference type="ChEBI" id="CHEBI:18420"/>
    </cofactor>
</comment>
<organism evidence="6 7">
    <name type="scientific">Dryococelus australis</name>
    <dbReference type="NCBI Taxonomy" id="614101"/>
    <lineage>
        <taxon>Eukaryota</taxon>
        <taxon>Metazoa</taxon>
        <taxon>Ecdysozoa</taxon>
        <taxon>Arthropoda</taxon>
        <taxon>Hexapoda</taxon>
        <taxon>Insecta</taxon>
        <taxon>Pterygota</taxon>
        <taxon>Neoptera</taxon>
        <taxon>Polyneoptera</taxon>
        <taxon>Phasmatodea</taxon>
        <taxon>Verophasmatodea</taxon>
        <taxon>Anareolatae</taxon>
        <taxon>Phasmatidae</taxon>
        <taxon>Eurycanthinae</taxon>
        <taxon>Dryococelus</taxon>
    </lineage>
</organism>
<dbReference type="InterPro" id="IPR023214">
    <property type="entry name" value="HAD_sf"/>
</dbReference>
<comment type="caution">
    <text evidence="6">The sequence shown here is derived from an EMBL/GenBank/DDBJ whole genome shotgun (WGS) entry which is preliminary data.</text>
</comment>
<name>A0ABQ9HXP7_9NEOP</name>
<evidence type="ECO:0000256" key="4">
    <source>
        <dbReference type="ARBA" id="ARBA00022801"/>
    </source>
</evidence>
<dbReference type="SUPFAM" id="SSF56784">
    <property type="entry name" value="HAD-like"/>
    <property type="match status" value="1"/>
</dbReference>